<feature type="transmembrane region" description="Helical" evidence="2">
    <location>
        <begin position="34"/>
        <end position="55"/>
    </location>
</feature>
<name>A0A484N718_9ASTE</name>
<dbReference type="AlphaFoldDB" id="A0A484N718"/>
<evidence type="ECO:0000313" key="3">
    <source>
        <dbReference type="EMBL" id="VFQ96853.1"/>
    </source>
</evidence>
<keyword evidence="2" id="KW-0472">Membrane</keyword>
<dbReference type="EMBL" id="OOIL02006271">
    <property type="protein sequence ID" value="VFQ96853.1"/>
    <property type="molecule type" value="Genomic_DNA"/>
</dbReference>
<keyword evidence="4" id="KW-1185">Reference proteome</keyword>
<evidence type="ECO:0000256" key="2">
    <source>
        <dbReference type="SAM" id="Phobius"/>
    </source>
</evidence>
<dbReference type="Proteomes" id="UP000595140">
    <property type="component" value="Unassembled WGS sequence"/>
</dbReference>
<dbReference type="OrthoDB" id="1906116at2759"/>
<feature type="region of interest" description="Disordered" evidence="1">
    <location>
        <begin position="565"/>
        <end position="585"/>
    </location>
</feature>
<gene>
    <name evidence="3" type="ORF">CCAM_LOCUS38629</name>
</gene>
<feature type="transmembrane region" description="Helical" evidence="2">
    <location>
        <begin position="236"/>
        <end position="262"/>
    </location>
</feature>
<evidence type="ECO:0000313" key="4">
    <source>
        <dbReference type="Proteomes" id="UP000595140"/>
    </source>
</evidence>
<organism evidence="3 4">
    <name type="scientific">Cuscuta campestris</name>
    <dbReference type="NCBI Taxonomy" id="132261"/>
    <lineage>
        <taxon>Eukaryota</taxon>
        <taxon>Viridiplantae</taxon>
        <taxon>Streptophyta</taxon>
        <taxon>Embryophyta</taxon>
        <taxon>Tracheophyta</taxon>
        <taxon>Spermatophyta</taxon>
        <taxon>Magnoliopsida</taxon>
        <taxon>eudicotyledons</taxon>
        <taxon>Gunneridae</taxon>
        <taxon>Pentapetalae</taxon>
        <taxon>asterids</taxon>
        <taxon>lamiids</taxon>
        <taxon>Solanales</taxon>
        <taxon>Convolvulaceae</taxon>
        <taxon>Cuscuteae</taxon>
        <taxon>Cuscuta</taxon>
        <taxon>Cuscuta subgen. Grammica</taxon>
        <taxon>Cuscuta sect. Cleistogrammica</taxon>
    </lineage>
</organism>
<keyword evidence="2" id="KW-0812">Transmembrane</keyword>
<reference evidence="3 4" key="1">
    <citation type="submission" date="2018-04" db="EMBL/GenBank/DDBJ databases">
        <authorList>
            <person name="Vogel A."/>
        </authorList>
    </citation>
    <scope>NUCLEOTIDE SEQUENCE [LARGE SCALE GENOMIC DNA]</scope>
</reference>
<feature type="transmembrane region" description="Helical" evidence="2">
    <location>
        <begin position="75"/>
        <end position="108"/>
    </location>
</feature>
<dbReference type="PANTHER" id="PTHR31133">
    <property type="entry name" value="MEMBRANE PROTEIN"/>
    <property type="match status" value="1"/>
</dbReference>
<feature type="transmembrane region" description="Helical" evidence="2">
    <location>
        <begin position="177"/>
        <end position="204"/>
    </location>
</feature>
<dbReference type="InterPro" id="IPR040229">
    <property type="entry name" value="At3g27390-like"/>
</dbReference>
<sequence>MEPPRGFLASLCNFIRFLPYFIALLILGFLKGSILCPIILLIITIGNSAVVLGLWPVHLFYTYYSILSTKQLGPVLKAVICICLPVVLSLWLVIAIVSSIIGGAAYGFFSPMLATSRAVEPGKDNKFYHCICDGTWDTVKRSFTIVRDVGDVSYHSYFSFMDDLRLQGAGKYYEFRLLYLPGTLIGGLLGIIVDMPMITMIAAYKTPYMLFRGWHRLFHDCIGREGPFLETICVPFAGIAILLWPLAVAGALLGSMVSSIFLGAYAGAVVYQESSFWLGLCYIVASLSIYDEYSNDVLDLPEGSCFPRPQYRTKNYSRTSSRTASFSRPTSFRNSFSSHNTPMVELKHIEFANGFFKECQRYGEILVSEGVLTQKDIEDAKSNKDIGRILSIGLPAFGVLQILLRSAKANSSGLLLKDDNNNSTTEISSTNRPKDAFYDWFLNPLLIMKDQIKADNLSESEEEYLGKLVLLYGDSERLNRSNIDVLKPASELRRAELDALARRLHGITKSISRFPTYRRRFDSSMKAILNELAAKKDGDSRTCGAEASSIPRSRSMFARIFSQKSLDGSKNGSDPEAQTVSLGKS</sequence>
<accession>A0A484N718</accession>
<protein>
    <submittedName>
        <fullName evidence="3">Uncharacterized protein</fullName>
    </submittedName>
</protein>
<evidence type="ECO:0000256" key="1">
    <source>
        <dbReference type="SAM" id="MobiDB-lite"/>
    </source>
</evidence>
<feature type="transmembrane region" description="Helical" evidence="2">
    <location>
        <begin position="6"/>
        <end position="27"/>
    </location>
</feature>
<proteinExistence type="predicted"/>
<keyword evidence="2" id="KW-1133">Transmembrane helix</keyword>
<dbReference type="PANTHER" id="PTHR31133:SF3">
    <property type="entry name" value="TRANSMEMBRANE PROTEIN"/>
    <property type="match status" value="1"/>
</dbReference>